<dbReference type="RefSeq" id="WP_209705265.1">
    <property type="nucleotide sequence ID" value="NZ_JAFIDA010000001.1"/>
</dbReference>
<evidence type="ECO:0000259" key="6">
    <source>
        <dbReference type="Pfam" id="PF00135"/>
    </source>
</evidence>
<evidence type="ECO:0000313" key="8">
    <source>
        <dbReference type="Proteomes" id="UP000675163"/>
    </source>
</evidence>
<feature type="region of interest" description="Disordered" evidence="5">
    <location>
        <begin position="448"/>
        <end position="474"/>
    </location>
</feature>
<reference evidence="7" key="1">
    <citation type="submission" date="2021-02" db="EMBL/GenBank/DDBJ databases">
        <title>Sequencing the genomes of 1000 actinobacteria strains.</title>
        <authorList>
            <person name="Klenk H.-P."/>
        </authorList>
    </citation>
    <scope>NUCLEOTIDE SEQUENCE</scope>
    <source>
        <strain evidence="7">DSM 22850</strain>
    </source>
</reference>
<feature type="active site" evidence="3">
    <location>
        <position position="182"/>
    </location>
</feature>
<name>A0A940PT40_9MICO</name>
<evidence type="ECO:0000256" key="2">
    <source>
        <dbReference type="ARBA" id="ARBA00022801"/>
    </source>
</evidence>
<gene>
    <name evidence="7" type="ORF">JOF28_001569</name>
</gene>
<comment type="similarity">
    <text evidence="1 4">Belongs to the type-B carboxylesterase/lipase family.</text>
</comment>
<dbReference type="GO" id="GO:0016787">
    <property type="term" value="F:hydrolase activity"/>
    <property type="evidence" value="ECO:0007669"/>
    <property type="project" value="UniProtKB-KW"/>
</dbReference>
<evidence type="ECO:0000256" key="3">
    <source>
        <dbReference type="PROSITE-ProRule" id="PRU10038"/>
    </source>
</evidence>
<proteinExistence type="inferred from homology"/>
<dbReference type="AlphaFoldDB" id="A0A940PT40"/>
<evidence type="ECO:0000256" key="5">
    <source>
        <dbReference type="SAM" id="MobiDB-lite"/>
    </source>
</evidence>
<keyword evidence="8" id="KW-1185">Reference proteome</keyword>
<dbReference type="Proteomes" id="UP000675163">
    <property type="component" value="Unassembled WGS sequence"/>
</dbReference>
<dbReference type="PROSITE" id="PS01174">
    <property type="entry name" value="LIPASE_GDXG_SER"/>
    <property type="match status" value="1"/>
</dbReference>
<organism evidence="7 8">
    <name type="scientific">Leucobacter exalbidus</name>
    <dbReference type="NCBI Taxonomy" id="662960"/>
    <lineage>
        <taxon>Bacteria</taxon>
        <taxon>Bacillati</taxon>
        <taxon>Actinomycetota</taxon>
        <taxon>Actinomycetes</taxon>
        <taxon>Micrococcales</taxon>
        <taxon>Microbacteriaceae</taxon>
        <taxon>Leucobacter</taxon>
    </lineage>
</organism>
<dbReference type="InterPro" id="IPR002018">
    <property type="entry name" value="CarbesteraseB"/>
</dbReference>
<sequence>MTSTLEFFGGEITAPATDGIFDARGVQYAQLSEANRPFSLAELSTPRQTSPACFPQNPGGLDFLLGSALSDLEQTVDAFHLRIQGPVRSHDAPVIVFVPGGGFLSGSGSSQWYAGGQLSRGTEAIVVTVNYRIGAWGFLGDGPGAELRNQGLHDVMLALRWVQRYITAFGGDPENVTLAGDSAGGWIAQALATATEAKGLFRRVLLVSPPGDAPFDEAAYRERSSAFVAALEVSPQEATTSDVLSAQQQLVAEYRGRGMPVFPVIDDGLVSTETGDACAFGKNAHVSDVLVVTTSDEGQAFVAAAPDAAFTEVRVEEAIAATFNEPERVAVMLQNSRKVASAKQRMGDVITLEKFRLPAMQLAESAAAAGIPASLVRVHDPVGLALGAPHCFAVPLLFGNREQWQGAPMLEGMPREVFEQMSDELISMVRIFVSGGQDVEPNLRRETRELGVSPTTRIEPDSWIKAKSTSSAAS</sequence>
<protein>
    <recommendedName>
        <fullName evidence="4">Carboxylic ester hydrolase</fullName>
        <ecNumber evidence="4">3.1.1.-</ecNumber>
    </recommendedName>
</protein>
<dbReference type="Pfam" id="PF00135">
    <property type="entry name" value="COesterase"/>
    <property type="match status" value="1"/>
</dbReference>
<dbReference type="EC" id="3.1.1.-" evidence="4"/>
<feature type="domain" description="Carboxylesterase type B" evidence="6">
    <location>
        <begin position="77"/>
        <end position="439"/>
    </location>
</feature>
<accession>A0A940PT40</accession>
<evidence type="ECO:0000256" key="4">
    <source>
        <dbReference type="RuleBase" id="RU361235"/>
    </source>
</evidence>
<dbReference type="PANTHER" id="PTHR11559">
    <property type="entry name" value="CARBOXYLESTERASE"/>
    <property type="match status" value="1"/>
</dbReference>
<dbReference type="Gene3D" id="3.40.50.1820">
    <property type="entry name" value="alpha/beta hydrolase"/>
    <property type="match status" value="1"/>
</dbReference>
<dbReference type="PROSITE" id="PS00122">
    <property type="entry name" value="CARBOXYLESTERASE_B_1"/>
    <property type="match status" value="1"/>
</dbReference>
<dbReference type="EMBL" id="JAFIDA010000001">
    <property type="protein sequence ID" value="MBP1326337.1"/>
    <property type="molecule type" value="Genomic_DNA"/>
</dbReference>
<dbReference type="InterPro" id="IPR033140">
    <property type="entry name" value="Lipase_GDXG_put_SER_AS"/>
</dbReference>
<dbReference type="SUPFAM" id="SSF53474">
    <property type="entry name" value="alpha/beta-Hydrolases"/>
    <property type="match status" value="1"/>
</dbReference>
<evidence type="ECO:0000256" key="1">
    <source>
        <dbReference type="ARBA" id="ARBA00005964"/>
    </source>
</evidence>
<keyword evidence="2 4" id="KW-0378">Hydrolase</keyword>
<dbReference type="InterPro" id="IPR050309">
    <property type="entry name" value="Type-B_Carboxylest/Lipase"/>
</dbReference>
<dbReference type="InterPro" id="IPR029058">
    <property type="entry name" value="AB_hydrolase_fold"/>
</dbReference>
<evidence type="ECO:0000313" key="7">
    <source>
        <dbReference type="EMBL" id="MBP1326337.1"/>
    </source>
</evidence>
<comment type="caution">
    <text evidence="7">The sequence shown here is derived from an EMBL/GenBank/DDBJ whole genome shotgun (WGS) entry which is preliminary data.</text>
</comment>
<dbReference type="InterPro" id="IPR019826">
    <property type="entry name" value="Carboxylesterase_B_AS"/>
</dbReference>